<evidence type="ECO:0000256" key="7">
    <source>
        <dbReference type="ARBA" id="ARBA00022771"/>
    </source>
</evidence>
<dbReference type="InterPro" id="IPR046450">
    <property type="entry name" value="PA_dom_sf"/>
</dbReference>
<evidence type="ECO:0000256" key="11">
    <source>
        <dbReference type="ARBA" id="ARBA00023136"/>
    </source>
</evidence>
<keyword evidence="10" id="KW-1133">Transmembrane helix</keyword>
<dbReference type="EMBL" id="JAFCMP010000334">
    <property type="protein sequence ID" value="KAG5181401.1"/>
    <property type="molecule type" value="Genomic_DNA"/>
</dbReference>
<keyword evidence="8" id="KW-0833">Ubl conjugation pathway</keyword>
<evidence type="ECO:0000313" key="14">
    <source>
        <dbReference type="EMBL" id="KAG5181401.1"/>
    </source>
</evidence>
<dbReference type="AlphaFoldDB" id="A0A835YU93"/>
<comment type="subcellular location">
    <subcellularLocation>
        <location evidence="2">Membrane</location>
        <topology evidence="2">Multi-pass membrane protein</topology>
    </subcellularLocation>
</comment>
<dbReference type="Proteomes" id="UP000664859">
    <property type="component" value="Unassembled WGS sequence"/>
</dbReference>
<dbReference type="Gene3D" id="3.30.40.10">
    <property type="entry name" value="Zinc/RING finger domain, C3HC4 (zinc finger)"/>
    <property type="match status" value="1"/>
</dbReference>
<keyword evidence="5" id="KW-0812">Transmembrane</keyword>
<dbReference type="SUPFAM" id="SSF57850">
    <property type="entry name" value="RING/U-box"/>
    <property type="match status" value="1"/>
</dbReference>
<evidence type="ECO:0000256" key="1">
    <source>
        <dbReference type="ARBA" id="ARBA00000900"/>
    </source>
</evidence>
<keyword evidence="6" id="KW-0479">Metal-binding</keyword>
<evidence type="ECO:0000256" key="2">
    <source>
        <dbReference type="ARBA" id="ARBA00004141"/>
    </source>
</evidence>
<dbReference type="Gene3D" id="3.50.30.30">
    <property type="match status" value="1"/>
</dbReference>
<dbReference type="GO" id="GO:0006511">
    <property type="term" value="P:ubiquitin-dependent protein catabolic process"/>
    <property type="evidence" value="ECO:0007669"/>
    <property type="project" value="TreeGrafter"/>
</dbReference>
<keyword evidence="9" id="KW-0862">Zinc</keyword>
<name>A0A835YU93_9STRA</name>
<dbReference type="InterPro" id="IPR013083">
    <property type="entry name" value="Znf_RING/FYVE/PHD"/>
</dbReference>
<dbReference type="GO" id="GO:0061630">
    <property type="term" value="F:ubiquitin protein ligase activity"/>
    <property type="evidence" value="ECO:0007669"/>
    <property type="project" value="UniProtKB-EC"/>
</dbReference>
<feature type="domain" description="RING-type" evidence="13">
    <location>
        <begin position="127"/>
        <end position="169"/>
    </location>
</feature>
<evidence type="ECO:0000256" key="9">
    <source>
        <dbReference type="ARBA" id="ARBA00022833"/>
    </source>
</evidence>
<dbReference type="OrthoDB" id="1630758at2759"/>
<evidence type="ECO:0000256" key="12">
    <source>
        <dbReference type="PROSITE-ProRule" id="PRU00175"/>
    </source>
</evidence>
<accession>A0A835YU93</accession>
<keyword evidence="15" id="KW-1185">Reference proteome</keyword>
<dbReference type="InterPro" id="IPR003137">
    <property type="entry name" value="PA_domain"/>
</dbReference>
<evidence type="ECO:0000256" key="8">
    <source>
        <dbReference type="ARBA" id="ARBA00022786"/>
    </source>
</evidence>
<dbReference type="EC" id="2.3.2.27" evidence="3"/>
<dbReference type="GO" id="GO:0008270">
    <property type="term" value="F:zinc ion binding"/>
    <property type="evidence" value="ECO:0007669"/>
    <property type="project" value="UniProtKB-KW"/>
</dbReference>
<dbReference type="InterPro" id="IPR001841">
    <property type="entry name" value="Znf_RING"/>
</dbReference>
<comment type="catalytic activity">
    <reaction evidence="1">
        <text>S-ubiquitinyl-[E2 ubiquitin-conjugating enzyme]-L-cysteine + [acceptor protein]-L-lysine = [E2 ubiquitin-conjugating enzyme]-L-cysteine + N(6)-ubiquitinyl-[acceptor protein]-L-lysine.</text>
        <dbReference type="EC" id="2.3.2.27"/>
    </reaction>
</comment>
<keyword evidence="4" id="KW-0808">Transferase</keyword>
<reference evidence="14" key="1">
    <citation type="submission" date="2021-02" db="EMBL/GenBank/DDBJ databases">
        <title>First Annotated Genome of the Yellow-green Alga Tribonema minus.</title>
        <authorList>
            <person name="Mahan K.M."/>
        </authorList>
    </citation>
    <scope>NUCLEOTIDE SEQUENCE</scope>
    <source>
        <strain evidence="14">UTEX B ZZ1240</strain>
    </source>
</reference>
<keyword evidence="7 12" id="KW-0863">Zinc-finger</keyword>
<dbReference type="PROSITE" id="PS50089">
    <property type="entry name" value="ZF_RING_2"/>
    <property type="match status" value="1"/>
</dbReference>
<dbReference type="PANTHER" id="PTHR45977">
    <property type="entry name" value="TARGET OF ERK KINASE MPK-1"/>
    <property type="match status" value="1"/>
</dbReference>
<evidence type="ECO:0000313" key="15">
    <source>
        <dbReference type="Proteomes" id="UP000664859"/>
    </source>
</evidence>
<dbReference type="SUPFAM" id="SSF52025">
    <property type="entry name" value="PA domain"/>
    <property type="match status" value="1"/>
</dbReference>
<evidence type="ECO:0000256" key="5">
    <source>
        <dbReference type="ARBA" id="ARBA00022692"/>
    </source>
</evidence>
<keyword evidence="11" id="KW-0472">Membrane</keyword>
<gene>
    <name evidence="14" type="ORF">JKP88DRAFT_215281</name>
</gene>
<dbReference type="GO" id="GO:0016020">
    <property type="term" value="C:membrane"/>
    <property type="evidence" value="ECO:0007669"/>
    <property type="project" value="UniProtKB-SubCell"/>
</dbReference>
<protein>
    <recommendedName>
        <fullName evidence="3">RING-type E3 ubiquitin transferase</fullName>
        <ecNumber evidence="3">2.3.2.27</ecNumber>
    </recommendedName>
</protein>
<sequence>MLARFSSRSQEVVQGPLVAAQPLLADSVLVNADALRGSVVVVQRGRCTFAAKAARAQAAGAAAVVVLNTCDTWPYVMTDSQGEAEASALTIPVAMVSEQDGDKLLQVVQRHAAVRCHLSTSSSSRECVICQEPYTVGTQVVKLPCAHMFHEGCVTNWLSRHSSTCPTCRGDVSVHMEQGQPVAPQWTDWFG</sequence>
<dbReference type="GO" id="GO:0016567">
    <property type="term" value="P:protein ubiquitination"/>
    <property type="evidence" value="ECO:0007669"/>
    <property type="project" value="TreeGrafter"/>
</dbReference>
<dbReference type="CDD" id="cd16454">
    <property type="entry name" value="RING-H2_PA-TM-RING"/>
    <property type="match status" value="1"/>
</dbReference>
<dbReference type="Pfam" id="PF13639">
    <property type="entry name" value="zf-RING_2"/>
    <property type="match status" value="1"/>
</dbReference>
<evidence type="ECO:0000256" key="4">
    <source>
        <dbReference type="ARBA" id="ARBA00022679"/>
    </source>
</evidence>
<evidence type="ECO:0000256" key="3">
    <source>
        <dbReference type="ARBA" id="ARBA00012483"/>
    </source>
</evidence>
<dbReference type="PANTHER" id="PTHR45977:SF4">
    <property type="entry name" value="RING-TYPE DOMAIN-CONTAINING PROTEIN"/>
    <property type="match status" value="1"/>
</dbReference>
<evidence type="ECO:0000256" key="10">
    <source>
        <dbReference type="ARBA" id="ARBA00022989"/>
    </source>
</evidence>
<proteinExistence type="predicted"/>
<evidence type="ECO:0000256" key="6">
    <source>
        <dbReference type="ARBA" id="ARBA00022723"/>
    </source>
</evidence>
<comment type="caution">
    <text evidence="14">The sequence shown here is derived from an EMBL/GenBank/DDBJ whole genome shotgun (WGS) entry which is preliminary data.</text>
</comment>
<evidence type="ECO:0000259" key="13">
    <source>
        <dbReference type="PROSITE" id="PS50089"/>
    </source>
</evidence>
<dbReference type="Pfam" id="PF02225">
    <property type="entry name" value="PA"/>
    <property type="match status" value="1"/>
</dbReference>
<dbReference type="SMART" id="SM00184">
    <property type="entry name" value="RING"/>
    <property type="match status" value="1"/>
</dbReference>
<organism evidence="14 15">
    <name type="scientific">Tribonema minus</name>
    <dbReference type="NCBI Taxonomy" id="303371"/>
    <lineage>
        <taxon>Eukaryota</taxon>
        <taxon>Sar</taxon>
        <taxon>Stramenopiles</taxon>
        <taxon>Ochrophyta</taxon>
        <taxon>PX clade</taxon>
        <taxon>Xanthophyceae</taxon>
        <taxon>Tribonematales</taxon>
        <taxon>Tribonemataceae</taxon>
        <taxon>Tribonema</taxon>
    </lineage>
</organism>